<name>A0A139A3A9_GONPJ</name>
<feature type="region of interest" description="Disordered" evidence="1">
    <location>
        <begin position="196"/>
        <end position="230"/>
    </location>
</feature>
<feature type="compositionally biased region" description="Polar residues" evidence="1">
    <location>
        <begin position="450"/>
        <end position="462"/>
    </location>
</feature>
<accession>A0A139A3A9</accession>
<dbReference type="EMBL" id="KQ965809">
    <property type="protein sequence ID" value="KXS11118.1"/>
    <property type="molecule type" value="Genomic_DNA"/>
</dbReference>
<reference evidence="2 3" key="1">
    <citation type="journal article" date="2015" name="Genome Biol. Evol.">
        <title>Phylogenomic analyses indicate that early fungi evolved digesting cell walls of algal ancestors of land plants.</title>
        <authorList>
            <person name="Chang Y."/>
            <person name="Wang S."/>
            <person name="Sekimoto S."/>
            <person name="Aerts A.L."/>
            <person name="Choi C."/>
            <person name="Clum A."/>
            <person name="LaButti K.M."/>
            <person name="Lindquist E.A."/>
            <person name="Yee Ngan C."/>
            <person name="Ohm R.A."/>
            <person name="Salamov A.A."/>
            <person name="Grigoriev I.V."/>
            <person name="Spatafora J.W."/>
            <person name="Berbee M.L."/>
        </authorList>
    </citation>
    <scope>NUCLEOTIDE SEQUENCE [LARGE SCALE GENOMIC DNA]</scope>
    <source>
        <strain evidence="2 3">JEL478</strain>
    </source>
</reference>
<feature type="non-terminal residue" evidence="2">
    <location>
        <position position="630"/>
    </location>
</feature>
<dbReference type="Proteomes" id="UP000070544">
    <property type="component" value="Unassembled WGS sequence"/>
</dbReference>
<feature type="compositionally biased region" description="Basic and acidic residues" evidence="1">
    <location>
        <begin position="463"/>
        <end position="476"/>
    </location>
</feature>
<gene>
    <name evidence="2" type="ORF">M427DRAFT_73315</name>
</gene>
<dbReference type="AlphaFoldDB" id="A0A139A3A9"/>
<keyword evidence="3" id="KW-1185">Reference proteome</keyword>
<evidence type="ECO:0000313" key="3">
    <source>
        <dbReference type="Proteomes" id="UP000070544"/>
    </source>
</evidence>
<organism evidence="2 3">
    <name type="scientific">Gonapodya prolifera (strain JEL478)</name>
    <name type="common">Monoblepharis prolifera</name>
    <dbReference type="NCBI Taxonomy" id="1344416"/>
    <lineage>
        <taxon>Eukaryota</taxon>
        <taxon>Fungi</taxon>
        <taxon>Fungi incertae sedis</taxon>
        <taxon>Chytridiomycota</taxon>
        <taxon>Chytridiomycota incertae sedis</taxon>
        <taxon>Monoblepharidomycetes</taxon>
        <taxon>Monoblepharidales</taxon>
        <taxon>Gonapodyaceae</taxon>
        <taxon>Gonapodya</taxon>
    </lineage>
</organism>
<protein>
    <submittedName>
        <fullName evidence="2">Uncharacterized protein</fullName>
    </submittedName>
</protein>
<proteinExistence type="predicted"/>
<feature type="compositionally biased region" description="Low complexity" evidence="1">
    <location>
        <begin position="221"/>
        <end position="230"/>
    </location>
</feature>
<evidence type="ECO:0000256" key="1">
    <source>
        <dbReference type="SAM" id="MobiDB-lite"/>
    </source>
</evidence>
<evidence type="ECO:0000313" key="2">
    <source>
        <dbReference type="EMBL" id="KXS11118.1"/>
    </source>
</evidence>
<sequence length="630" mass="70215">MPSSDAKHQDTILAYIEELSGNGALPIPARELSVLLRYRWEKSLPTMGDYIKSIGDIKGVYRLLGSRLSQDRRDGRTFLNYHPERPLPEEWPNLGPRLSALVIPPNEIRRGPEVTAETDPVQGLREAFLLMTCDGKRRISKRDFGIVVYRAGFSKGGTNHIIKVYKGVKTLREIFGDDAVVLQKGGDEEYLMFRPHTDAEGSNGAPRPEEAYSPAPLTPRSGISTSSAINSTSTKMKHEYILDFITELSLNGALPIPAHELHVLLSHRWRASNPKLSNLYTETIRNIAGLYRLLGQRLTGERVAGRLFLNYHPERSLPEEWPNLGPHRAGLSTPMYEDRRGPEATADSNPLEELKEAFLLITADGRRRILIEDFQILASQAYIGKDGTNHMGDAYKGVDTLKQIFGDRFFVQTDGGVDHLVQRSYNTGVESVERNSSHELGAVIDPEITPQETQTTAESQSSELHESVPDLKSAERTSPRVLEAVIDPEVIPQEILTTTKSKSSRLQEHVPSLVLKVLREVTKNGQVPVPLSTLADTIRLQMGQVWKGKLKNWLCQHLEKQVVISGKGGSIRVIVVQKQDDGQRQLFKTTHESIAVSSSSQTHVSRVVSMLKVLREMTDGGTRPVLLSAF</sequence>
<feature type="region of interest" description="Disordered" evidence="1">
    <location>
        <begin position="431"/>
        <end position="476"/>
    </location>
</feature>